<dbReference type="EMBL" id="JARBHB010000003">
    <property type="protein sequence ID" value="KAJ8890988.1"/>
    <property type="molecule type" value="Genomic_DNA"/>
</dbReference>
<sequence length="195" mass="22138">MQELWSGLTVNHVRVIAFEVAEASGGEHLLNTEKKCASKKGWTNFKQPYGLTLESLKTCQHRSHDYFYKLTDTMVKLNIQHKPEDHVWNVDETGIMHVVDPGKNYGERGETMTLVGSICANGTWIPPFIIFNGARWNAGFKYSSPSVTERLDNKELFIIWFKFFLACTTGSPRPILVLMDAHGSHITPDVIELVR</sequence>
<evidence type="ECO:0000313" key="2">
    <source>
        <dbReference type="Proteomes" id="UP001159363"/>
    </source>
</evidence>
<dbReference type="Proteomes" id="UP001159363">
    <property type="component" value="Chromosome 3"/>
</dbReference>
<organism evidence="1 2">
    <name type="scientific">Dryococelus australis</name>
    <dbReference type="NCBI Taxonomy" id="614101"/>
    <lineage>
        <taxon>Eukaryota</taxon>
        <taxon>Metazoa</taxon>
        <taxon>Ecdysozoa</taxon>
        <taxon>Arthropoda</taxon>
        <taxon>Hexapoda</taxon>
        <taxon>Insecta</taxon>
        <taxon>Pterygota</taxon>
        <taxon>Neoptera</taxon>
        <taxon>Polyneoptera</taxon>
        <taxon>Phasmatodea</taxon>
        <taxon>Verophasmatodea</taxon>
        <taxon>Anareolatae</taxon>
        <taxon>Phasmatidae</taxon>
        <taxon>Eurycanthinae</taxon>
        <taxon>Dryococelus</taxon>
    </lineage>
</organism>
<proteinExistence type="predicted"/>
<evidence type="ECO:0008006" key="3">
    <source>
        <dbReference type="Google" id="ProtNLM"/>
    </source>
</evidence>
<gene>
    <name evidence="1" type="ORF">PR048_010497</name>
</gene>
<comment type="caution">
    <text evidence="1">The sequence shown here is derived from an EMBL/GenBank/DDBJ whole genome shotgun (WGS) entry which is preliminary data.</text>
</comment>
<reference evidence="1 2" key="1">
    <citation type="submission" date="2023-02" db="EMBL/GenBank/DDBJ databases">
        <title>LHISI_Scaffold_Assembly.</title>
        <authorList>
            <person name="Stuart O.P."/>
            <person name="Cleave R."/>
            <person name="Magrath M.J.L."/>
            <person name="Mikheyev A.S."/>
        </authorList>
    </citation>
    <scope>NUCLEOTIDE SEQUENCE [LARGE SCALE GENOMIC DNA]</scope>
    <source>
        <strain evidence="1">Daus_M_001</strain>
        <tissue evidence="1">Leg muscle</tissue>
    </source>
</reference>
<accession>A0ABQ9I2Y2</accession>
<name>A0ABQ9I2Y2_9NEOP</name>
<protein>
    <recommendedName>
        <fullName evidence="3">DDE-1 domain-containing protein</fullName>
    </recommendedName>
</protein>
<keyword evidence="2" id="KW-1185">Reference proteome</keyword>
<evidence type="ECO:0000313" key="1">
    <source>
        <dbReference type="EMBL" id="KAJ8890988.1"/>
    </source>
</evidence>